<dbReference type="EMBL" id="CP015163">
    <property type="protein sequence ID" value="AXB43316.1"/>
    <property type="molecule type" value="Genomic_DNA"/>
</dbReference>
<proteinExistence type="predicted"/>
<dbReference type="InterPro" id="IPR036869">
    <property type="entry name" value="J_dom_sf"/>
</dbReference>
<evidence type="ECO:0000313" key="6">
    <source>
        <dbReference type="Proteomes" id="UP000250434"/>
    </source>
</evidence>
<dbReference type="GO" id="GO:0006260">
    <property type="term" value="P:DNA replication"/>
    <property type="evidence" value="ECO:0007669"/>
    <property type="project" value="UniProtKB-KW"/>
</dbReference>
<evidence type="ECO:0000256" key="1">
    <source>
        <dbReference type="ARBA" id="ARBA00022705"/>
    </source>
</evidence>
<dbReference type="SMART" id="SM00271">
    <property type="entry name" value="DnaJ"/>
    <property type="match status" value="1"/>
</dbReference>
<keyword evidence="1" id="KW-0235">DNA replication</keyword>
<accession>A0A344L5J2</accession>
<dbReference type="GO" id="GO:0005737">
    <property type="term" value="C:cytoplasm"/>
    <property type="evidence" value="ECO:0007669"/>
    <property type="project" value="TreeGrafter"/>
</dbReference>
<evidence type="ECO:0000256" key="3">
    <source>
        <dbReference type="ARBA" id="ARBA00023186"/>
    </source>
</evidence>
<dbReference type="GO" id="GO:0042026">
    <property type="term" value="P:protein refolding"/>
    <property type="evidence" value="ECO:0007669"/>
    <property type="project" value="TreeGrafter"/>
</dbReference>
<dbReference type="InterPro" id="IPR008971">
    <property type="entry name" value="HSP40/DnaJ_pept-bd"/>
</dbReference>
<dbReference type="CDD" id="cd06257">
    <property type="entry name" value="DnaJ"/>
    <property type="match status" value="1"/>
</dbReference>
<evidence type="ECO:0000313" key="5">
    <source>
        <dbReference type="EMBL" id="AXB43316.1"/>
    </source>
</evidence>
<protein>
    <recommendedName>
        <fullName evidence="4">J domain-containing protein</fullName>
    </recommendedName>
</protein>
<keyword evidence="6" id="KW-1185">Reference proteome</keyword>
<dbReference type="Proteomes" id="UP000250434">
    <property type="component" value="Chromosome"/>
</dbReference>
<dbReference type="PRINTS" id="PR00625">
    <property type="entry name" value="JDOMAIN"/>
</dbReference>
<reference evidence="5 6" key="1">
    <citation type="submission" date="2016-04" db="EMBL/GenBank/DDBJ databases">
        <title>Complete genome sequence and analysis of deep-sea sediment isolate, Amycolatopsis sp. WP1.</title>
        <authorList>
            <person name="Wang H."/>
            <person name="Chen S."/>
            <person name="Wu Q."/>
        </authorList>
    </citation>
    <scope>NUCLEOTIDE SEQUENCE [LARGE SCALE GENOMIC DNA]</scope>
    <source>
        <strain evidence="5 6">WP1</strain>
    </source>
</reference>
<dbReference type="InterPro" id="IPR002939">
    <property type="entry name" value="DnaJ_C"/>
</dbReference>
<dbReference type="Gene3D" id="1.10.287.110">
    <property type="entry name" value="DnaJ domain"/>
    <property type="match status" value="1"/>
</dbReference>
<organism evidence="5 6">
    <name type="scientific">Amycolatopsis albispora</name>
    <dbReference type="NCBI Taxonomy" id="1804986"/>
    <lineage>
        <taxon>Bacteria</taxon>
        <taxon>Bacillati</taxon>
        <taxon>Actinomycetota</taxon>
        <taxon>Actinomycetes</taxon>
        <taxon>Pseudonocardiales</taxon>
        <taxon>Pseudonocardiaceae</taxon>
        <taxon>Amycolatopsis</taxon>
    </lineage>
</organism>
<evidence type="ECO:0000256" key="2">
    <source>
        <dbReference type="ARBA" id="ARBA00023016"/>
    </source>
</evidence>
<dbReference type="SUPFAM" id="SSF46565">
    <property type="entry name" value="Chaperone J-domain"/>
    <property type="match status" value="1"/>
</dbReference>
<gene>
    <name evidence="5" type="ORF">A4R43_12770</name>
</gene>
<dbReference type="AlphaFoldDB" id="A0A344L5J2"/>
<dbReference type="RefSeq" id="WP_113692562.1">
    <property type="nucleotide sequence ID" value="NZ_CP015163.1"/>
</dbReference>
<dbReference type="FunFam" id="2.60.260.20:FF:000013">
    <property type="entry name" value="DnaJ subfamily B member 11"/>
    <property type="match status" value="1"/>
</dbReference>
<keyword evidence="2" id="KW-0346">Stress response</keyword>
<dbReference type="PROSITE" id="PS50076">
    <property type="entry name" value="DNAJ_2"/>
    <property type="match status" value="1"/>
</dbReference>
<dbReference type="GO" id="GO:0051082">
    <property type="term" value="F:unfolded protein binding"/>
    <property type="evidence" value="ECO:0007669"/>
    <property type="project" value="InterPro"/>
</dbReference>
<dbReference type="PANTHER" id="PTHR43096">
    <property type="entry name" value="DNAJ HOMOLOG 1, MITOCHONDRIAL-RELATED"/>
    <property type="match status" value="1"/>
</dbReference>
<dbReference type="CDD" id="cd10747">
    <property type="entry name" value="DnaJ_C"/>
    <property type="match status" value="1"/>
</dbReference>
<sequence>MSSPEWFDRDFYADLGVSPGAPADEIKKAYRRLARRYHPDANPGDEGAEARFKAVSEAYTVLSDPGKRAEYDEARRFAASGAARGGSVGTATGGSFFDLGDLFGSGRGGMGMADAQALFDSLFGTGTAPRRGADLEAELTLDFRTAARGTTLPLTDDSGTRGGQVRIPAGVTDGQRIRLRGQGEPGGPHGVPGDLYLRIHVTPDPVFDRDGDDLLVSLPVSVPELVFGATVAVPTLDGSRNVRVPADSKPGRTLRLRGHGIRREHGRPGDLLVTLRAALPERHDRRAREALRAYADATRDFDPRAGSTS</sequence>
<dbReference type="SUPFAM" id="SSF49493">
    <property type="entry name" value="HSP40/DnaJ peptide-binding domain"/>
    <property type="match status" value="2"/>
</dbReference>
<dbReference type="OrthoDB" id="9779889at2"/>
<dbReference type="Pfam" id="PF00226">
    <property type="entry name" value="DnaJ"/>
    <property type="match status" value="1"/>
</dbReference>
<dbReference type="PANTHER" id="PTHR43096:SF54">
    <property type="entry name" value="CHAPERONE PROTEIN DNAJ 1"/>
    <property type="match status" value="1"/>
</dbReference>
<dbReference type="Pfam" id="PF01556">
    <property type="entry name" value="DnaJ_C"/>
    <property type="match status" value="1"/>
</dbReference>
<name>A0A344L5J2_9PSEU</name>
<dbReference type="InterPro" id="IPR001623">
    <property type="entry name" value="DnaJ_domain"/>
</dbReference>
<evidence type="ECO:0000259" key="4">
    <source>
        <dbReference type="PROSITE" id="PS50076"/>
    </source>
</evidence>
<dbReference type="Gene3D" id="2.60.260.20">
    <property type="entry name" value="Urease metallochaperone UreE, N-terminal domain"/>
    <property type="match status" value="2"/>
</dbReference>
<keyword evidence="3" id="KW-0143">Chaperone</keyword>
<feature type="domain" description="J" evidence="4">
    <location>
        <begin position="10"/>
        <end position="75"/>
    </location>
</feature>
<dbReference type="KEGG" id="aab:A4R43_12770"/>